<feature type="compositionally biased region" description="Low complexity" evidence="1">
    <location>
        <begin position="179"/>
        <end position="189"/>
    </location>
</feature>
<comment type="caution">
    <text evidence="3">The sequence shown here is derived from an EMBL/GenBank/DDBJ whole genome shotgun (WGS) entry which is preliminary data.</text>
</comment>
<name>A0AA40C4X3_9PEZI</name>
<evidence type="ECO:0000256" key="2">
    <source>
        <dbReference type="SAM" id="SignalP"/>
    </source>
</evidence>
<gene>
    <name evidence="3" type="ORF">B0T17DRAFT_617048</name>
</gene>
<dbReference type="Proteomes" id="UP001174934">
    <property type="component" value="Unassembled WGS sequence"/>
</dbReference>
<feature type="chain" id="PRO_5041284326" description="GPI anchored protein" evidence="2">
    <location>
        <begin position="21"/>
        <end position="211"/>
    </location>
</feature>
<feature type="compositionally biased region" description="Basic and acidic residues" evidence="1">
    <location>
        <begin position="81"/>
        <end position="99"/>
    </location>
</feature>
<feature type="region of interest" description="Disordered" evidence="1">
    <location>
        <begin position="74"/>
        <end position="99"/>
    </location>
</feature>
<accession>A0AA40C4X3</accession>
<evidence type="ECO:0000313" key="4">
    <source>
        <dbReference type="Proteomes" id="UP001174934"/>
    </source>
</evidence>
<keyword evidence="2" id="KW-0732">Signal</keyword>
<sequence length="211" mass="21438">MRTAVCMSLLMGLLPAAALAQAISSETAAADTKPSNCKLDVDNNSVCDDRVLSSTQGNSGRVVSLSLSYSTATASPTASVHDSDHGHDDHDHDHDHDHSIAEISPAPISHSRSLKPSPTASYGCEAHGDHWHCDGAVSASPSITLVSSTTVVSATVTASFRQGTPVIDEASSVNKTETDSTTTTASSGAGRREAAGLGLAGLGVLAAMAAM</sequence>
<feature type="signal peptide" evidence="2">
    <location>
        <begin position="1"/>
        <end position="20"/>
    </location>
</feature>
<dbReference type="EMBL" id="JAULSR010000003">
    <property type="protein sequence ID" value="KAK0624889.1"/>
    <property type="molecule type" value="Genomic_DNA"/>
</dbReference>
<feature type="region of interest" description="Disordered" evidence="1">
    <location>
        <begin position="171"/>
        <end position="191"/>
    </location>
</feature>
<evidence type="ECO:0000256" key="1">
    <source>
        <dbReference type="SAM" id="MobiDB-lite"/>
    </source>
</evidence>
<dbReference type="AlphaFoldDB" id="A0AA40C4X3"/>
<proteinExistence type="predicted"/>
<evidence type="ECO:0000313" key="3">
    <source>
        <dbReference type="EMBL" id="KAK0624889.1"/>
    </source>
</evidence>
<evidence type="ECO:0008006" key="5">
    <source>
        <dbReference type="Google" id="ProtNLM"/>
    </source>
</evidence>
<organism evidence="3 4">
    <name type="scientific">Bombardia bombarda</name>
    <dbReference type="NCBI Taxonomy" id="252184"/>
    <lineage>
        <taxon>Eukaryota</taxon>
        <taxon>Fungi</taxon>
        <taxon>Dikarya</taxon>
        <taxon>Ascomycota</taxon>
        <taxon>Pezizomycotina</taxon>
        <taxon>Sordariomycetes</taxon>
        <taxon>Sordariomycetidae</taxon>
        <taxon>Sordariales</taxon>
        <taxon>Lasiosphaeriaceae</taxon>
        <taxon>Bombardia</taxon>
    </lineage>
</organism>
<reference evidence="3" key="1">
    <citation type="submission" date="2023-06" db="EMBL/GenBank/DDBJ databases">
        <title>Genome-scale phylogeny and comparative genomics of the fungal order Sordariales.</title>
        <authorList>
            <consortium name="Lawrence Berkeley National Laboratory"/>
            <person name="Hensen N."/>
            <person name="Bonometti L."/>
            <person name="Westerberg I."/>
            <person name="Brannstrom I.O."/>
            <person name="Guillou S."/>
            <person name="Cros-Aarteil S."/>
            <person name="Calhoun S."/>
            <person name="Haridas S."/>
            <person name="Kuo A."/>
            <person name="Mondo S."/>
            <person name="Pangilinan J."/>
            <person name="Riley R."/>
            <person name="LaButti K."/>
            <person name="Andreopoulos B."/>
            <person name="Lipzen A."/>
            <person name="Chen C."/>
            <person name="Yanf M."/>
            <person name="Daum C."/>
            <person name="Ng V."/>
            <person name="Clum A."/>
            <person name="Steindorff A."/>
            <person name="Ohm R."/>
            <person name="Martin F."/>
            <person name="Silar P."/>
            <person name="Natvig D."/>
            <person name="Lalanne C."/>
            <person name="Gautier V."/>
            <person name="Ament-velasquez S.L."/>
            <person name="Kruys A."/>
            <person name="Hutchinson M.I."/>
            <person name="Powell A.J."/>
            <person name="Barry K."/>
            <person name="Miller A.N."/>
            <person name="Grigoriev I.V."/>
            <person name="Debuchy R."/>
            <person name="Gladieux P."/>
            <person name="Thoren M.H."/>
            <person name="Johannesson H."/>
        </authorList>
    </citation>
    <scope>NUCLEOTIDE SEQUENCE</scope>
    <source>
        <strain evidence="3">SMH3391-2</strain>
    </source>
</reference>
<keyword evidence="4" id="KW-1185">Reference proteome</keyword>
<protein>
    <recommendedName>
        <fullName evidence="5">GPI anchored protein</fullName>
    </recommendedName>
</protein>